<organism evidence="1 2">
    <name type="scientific">Capsulimonas corticalis</name>
    <dbReference type="NCBI Taxonomy" id="2219043"/>
    <lineage>
        <taxon>Bacteria</taxon>
        <taxon>Bacillati</taxon>
        <taxon>Armatimonadota</taxon>
        <taxon>Armatimonadia</taxon>
        <taxon>Capsulimonadales</taxon>
        <taxon>Capsulimonadaceae</taxon>
        <taxon>Capsulimonas</taxon>
    </lineage>
</organism>
<dbReference type="AlphaFoldDB" id="A0A402D5Y8"/>
<name>A0A402D5Y8_9BACT</name>
<proteinExistence type="predicted"/>
<keyword evidence="2" id="KW-1185">Reference proteome</keyword>
<protein>
    <submittedName>
        <fullName evidence="1">Uncharacterized protein</fullName>
    </submittedName>
</protein>
<accession>A0A402D5Y8</accession>
<dbReference type="KEGG" id="ccot:CCAX7_54700"/>
<gene>
    <name evidence="1" type="ORF">CCAX7_54700</name>
</gene>
<evidence type="ECO:0000313" key="2">
    <source>
        <dbReference type="Proteomes" id="UP000287394"/>
    </source>
</evidence>
<dbReference type="EMBL" id="AP025739">
    <property type="protein sequence ID" value="BDI33419.1"/>
    <property type="molecule type" value="Genomic_DNA"/>
</dbReference>
<reference evidence="1 2" key="1">
    <citation type="journal article" date="2019" name="Int. J. Syst. Evol. Microbiol.">
        <title>Capsulimonas corticalis gen. nov., sp. nov., an aerobic capsulated bacterium, of a novel bacterial order, Capsulimonadales ord. nov., of the class Armatimonadia of the phylum Armatimonadetes.</title>
        <authorList>
            <person name="Li J."/>
            <person name="Kudo C."/>
            <person name="Tonouchi A."/>
        </authorList>
    </citation>
    <scope>NUCLEOTIDE SEQUENCE [LARGE SCALE GENOMIC DNA]</scope>
    <source>
        <strain evidence="1 2">AX-7</strain>
    </source>
</reference>
<dbReference type="Proteomes" id="UP000287394">
    <property type="component" value="Chromosome"/>
</dbReference>
<sequence>MKKQPKTKGAQARYPRRAPSVKGCYFVLSIGKCECCGPYQEWFAGFVNFSAETLLAEDSRQLLDQEITPSLENGRGRSKLFTYFK</sequence>
<evidence type="ECO:0000313" key="1">
    <source>
        <dbReference type="EMBL" id="BDI33419.1"/>
    </source>
</evidence>